<feature type="binding site" evidence="6">
    <location>
        <position position="75"/>
    </location>
    <ligand>
        <name>Fe cation</name>
        <dbReference type="ChEBI" id="CHEBI:24875"/>
        <note>catalytic</note>
    </ligand>
</feature>
<dbReference type="EMBL" id="FNED01000027">
    <property type="protein sequence ID" value="SDJ74060.1"/>
    <property type="molecule type" value="Genomic_DNA"/>
</dbReference>
<evidence type="ECO:0000256" key="2">
    <source>
        <dbReference type="ARBA" id="ARBA00022723"/>
    </source>
</evidence>
<dbReference type="InterPro" id="IPR010300">
    <property type="entry name" value="CDO_1"/>
</dbReference>
<protein>
    <submittedName>
        <fullName evidence="7">Cysteine dioxygenase</fullName>
    </submittedName>
</protein>
<organism evidence="7 8">
    <name type="scientific">Aneurinibacillus migulanus</name>
    <name type="common">Bacillus migulanus</name>
    <dbReference type="NCBI Taxonomy" id="47500"/>
    <lineage>
        <taxon>Bacteria</taxon>
        <taxon>Bacillati</taxon>
        <taxon>Bacillota</taxon>
        <taxon>Bacilli</taxon>
        <taxon>Bacillales</taxon>
        <taxon>Paenibacillaceae</taxon>
        <taxon>Aneurinibacillus group</taxon>
        <taxon>Aneurinibacillus</taxon>
    </lineage>
</organism>
<name>A0A1G8W937_ANEMI</name>
<feature type="binding site" evidence="6">
    <location>
        <position position="77"/>
    </location>
    <ligand>
        <name>Fe cation</name>
        <dbReference type="ChEBI" id="CHEBI:24875"/>
        <note>catalytic</note>
    </ligand>
</feature>
<comment type="similarity">
    <text evidence="1">Belongs to the cysteine dioxygenase family.</text>
</comment>
<dbReference type="SUPFAM" id="SSF51182">
    <property type="entry name" value="RmlC-like cupins"/>
    <property type="match status" value="1"/>
</dbReference>
<evidence type="ECO:0000313" key="8">
    <source>
        <dbReference type="Proteomes" id="UP000182836"/>
    </source>
</evidence>
<reference evidence="7 8" key="1">
    <citation type="submission" date="2016-10" db="EMBL/GenBank/DDBJ databases">
        <authorList>
            <person name="de Groot N.N."/>
        </authorList>
    </citation>
    <scope>NUCLEOTIDE SEQUENCE [LARGE SCALE GENOMIC DNA]</scope>
    <source>
        <strain evidence="7 8">DSM 2895</strain>
    </source>
</reference>
<dbReference type="PANTHER" id="PTHR12918">
    <property type="entry name" value="CYSTEINE DIOXYGENASE"/>
    <property type="match status" value="1"/>
</dbReference>
<evidence type="ECO:0000256" key="4">
    <source>
        <dbReference type="ARBA" id="ARBA00023002"/>
    </source>
</evidence>
<evidence type="ECO:0000256" key="6">
    <source>
        <dbReference type="PIRSR" id="PIRSR610300-51"/>
    </source>
</evidence>
<keyword evidence="2 6" id="KW-0479">Metal-binding</keyword>
<evidence type="ECO:0000256" key="1">
    <source>
        <dbReference type="ARBA" id="ARBA00006622"/>
    </source>
</evidence>
<dbReference type="AlphaFoldDB" id="A0A1G8W937"/>
<keyword evidence="3 7" id="KW-0223">Dioxygenase</keyword>
<dbReference type="GO" id="GO:0008198">
    <property type="term" value="F:ferrous iron binding"/>
    <property type="evidence" value="ECO:0007669"/>
    <property type="project" value="TreeGrafter"/>
</dbReference>
<keyword evidence="4" id="KW-0560">Oxidoreductase</keyword>
<proteinExistence type="inferred from homology"/>
<dbReference type="Gene3D" id="2.60.120.10">
    <property type="entry name" value="Jelly Rolls"/>
    <property type="match status" value="1"/>
</dbReference>
<dbReference type="Proteomes" id="UP000182836">
    <property type="component" value="Unassembled WGS sequence"/>
</dbReference>
<dbReference type="OrthoDB" id="7059163at2"/>
<keyword evidence="5 6" id="KW-0408">Iron</keyword>
<dbReference type="CDD" id="cd10548">
    <property type="entry name" value="cupin_CDO"/>
    <property type="match status" value="1"/>
</dbReference>
<accession>A0A1G8W937</accession>
<dbReference type="InterPro" id="IPR011051">
    <property type="entry name" value="RmlC_Cupin_sf"/>
</dbReference>
<gene>
    <name evidence="7" type="ORF">SAMN04487909_12718</name>
</gene>
<sequence length="159" mass="18178">MDFLEDIKKVLGQMNKPSAIQLHRAMEGLRFTVQDILPYITEPTSLSYGRNVIYHSKDIEVIVLHFPNHSITDIHDHGDSIGCGIVVEGELTEFSYVINKEGTPELVSKSSAREKEFFHISERHIHAMANEKDERLITLHVYTPPLNGIKYFKSIKECV</sequence>
<dbReference type="RefSeq" id="WP_052812425.1">
    <property type="nucleotide sequence ID" value="NZ_BJOA01000171.1"/>
</dbReference>
<dbReference type="GeneID" id="42307922"/>
<dbReference type="InterPro" id="IPR014710">
    <property type="entry name" value="RmlC-like_jellyroll"/>
</dbReference>
<evidence type="ECO:0000256" key="5">
    <source>
        <dbReference type="ARBA" id="ARBA00023004"/>
    </source>
</evidence>
<evidence type="ECO:0000256" key="3">
    <source>
        <dbReference type="ARBA" id="ARBA00022964"/>
    </source>
</evidence>
<feature type="binding site" evidence="6">
    <location>
        <position position="126"/>
    </location>
    <ligand>
        <name>Fe cation</name>
        <dbReference type="ChEBI" id="CHEBI:24875"/>
        <note>catalytic</note>
    </ligand>
</feature>
<evidence type="ECO:0000313" key="7">
    <source>
        <dbReference type="EMBL" id="SDJ74060.1"/>
    </source>
</evidence>
<dbReference type="PANTHER" id="PTHR12918:SF1">
    <property type="entry name" value="CYSTEINE DIOXYGENASE TYPE 1"/>
    <property type="match status" value="1"/>
</dbReference>
<dbReference type="Pfam" id="PF05995">
    <property type="entry name" value="CDO_I"/>
    <property type="match status" value="1"/>
</dbReference>
<dbReference type="GO" id="GO:0016702">
    <property type="term" value="F:oxidoreductase activity, acting on single donors with incorporation of molecular oxygen, incorporation of two atoms of oxygen"/>
    <property type="evidence" value="ECO:0007669"/>
    <property type="project" value="InterPro"/>
</dbReference>